<evidence type="ECO:0000256" key="1">
    <source>
        <dbReference type="SAM" id="MobiDB-lite"/>
    </source>
</evidence>
<dbReference type="SUPFAM" id="SSF82693">
    <property type="entry name" value="Multidrug efflux transporter AcrB pore domain, PN1, PN2, PC1 and PC2 subdomains"/>
    <property type="match status" value="2"/>
</dbReference>
<dbReference type="GO" id="GO:0042910">
    <property type="term" value="F:xenobiotic transmembrane transporter activity"/>
    <property type="evidence" value="ECO:0007669"/>
    <property type="project" value="TreeGrafter"/>
</dbReference>
<keyword evidence="2" id="KW-1133">Transmembrane helix</keyword>
<feature type="transmembrane region" description="Helical" evidence="2">
    <location>
        <begin position="996"/>
        <end position="1017"/>
    </location>
</feature>
<reference evidence="3 4" key="1">
    <citation type="submission" date="2020-08" db="EMBL/GenBank/DDBJ databases">
        <title>Genomic Encyclopedia of Type Strains, Phase IV (KMG-IV): sequencing the most valuable type-strain genomes for metagenomic binning, comparative biology and taxonomic classification.</title>
        <authorList>
            <person name="Goeker M."/>
        </authorList>
    </citation>
    <scope>NUCLEOTIDE SEQUENCE [LARGE SCALE GENOMIC DNA]</scope>
    <source>
        <strain evidence="3 4">DSM 14552</strain>
    </source>
</reference>
<dbReference type="Gene3D" id="3.30.2090.10">
    <property type="entry name" value="Multidrug efflux transporter AcrB TolC docking domain, DN and DC subdomains"/>
    <property type="match status" value="2"/>
</dbReference>
<evidence type="ECO:0000256" key="2">
    <source>
        <dbReference type="SAM" id="Phobius"/>
    </source>
</evidence>
<name>A0A7W5ZTP5_9SPHN</name>
<dbReference type="PANTHER" id="PTHR32063:SF77">
    <property type="entry name" value="ACR FAMILY TRANSPORT PROTEIN"/>
    <property type="match status" value="1"/>
</dbReference>
<dbReference type="Gene3D" id="1.20.1640.10">
    <property type="entry name" value="Multidrug efflux transporter AcrB transmembrane domain"/>
    <property type="match status" value="2"/>
</dbReference>
<protein>
    <submittedName>
        <fullName evidence="3">Multidrug efflux pump subunit AcrB</fullName>
    </submittedName>
</protein>
<dbReference type="GO" id="GO:0005886">
    <property type="term" value="C:plasma membrane"/>
    <property type="evidence" value="ECO:0007669"/>
    <property type="project" value="TreeGrafter"/>
</dbReference>
<dbReference type="RefSeq" id="WP_183612067.1">
    <property type="nucleotide sequence ID" value="NZ_JACICY010000002.1"/>
</dbReference>
<dbReference type="InterPro" id="IPR027463">
    <property type="entry name" value="AcrB_DN_DC_subdom"/>
</dbReference>
<dbReference type="Pfam" id="PF00873">
    <property type="entry name" value="ACR_tran"/>
    <property type="match status" value="1"/>
</dbReference>
<evidence type="ECO:0000313" key="3">
    <source>
        <dbReference type="EMBL" id="MBB3859780.1"/>
    </source>
</evidence>
<keyword evidence="2" id="KW-0812">Transmembrane</keyword>
<dbReference type="Gene3D" id="3.30.70.1440">
    <property type="entry name" value="Multidrug efflux transporter AcrB pore domain"/>
    <property type="match status" value="1"/>
</dbReference>
<feature type="transmembrane region" description="Helical" evidence="2">
    <location>
        <begin position="543"/>
        <end position="563"/>
    </location>
</feature>
<keyword evidence="4" id="KW-1185">Reference proteome</keyword>
<proteinExistence type="predicted"/>
<dbReference type="InterPro" id="IPR001036">
    <property type="entry name" value="Acrflvin-R"/>
</dbReference>
<sequence length="1072" mass="115249">MNFQNISAWCIRNPVVPIVLFLGLTLAGLVSFSRMKVQDNPDIEFPIVIVSIAQPGAAPTEIENQITQRVESAVRSIAGVDTLTSTASEGNSQTTIQFKIGQDINSAVNEVKNQVDQVRSDLPEGILEPQVFKLETSSQPIAYFAVAADDMTLEQLSWFIDDAVAKRLLTVPGMAEVSRSGGVNREIAVTLDPMRMNSLGVTASQINAALRQVNINAAGGRTEVAGSRQSVRVLGNAKTAYDLSQTEIGLSNGRTVRLSEVADVSDSFSELTSIAKFNGKAVVTFSMSRARGESDVSVYDGAVAEMRKLEAEQGGKIHFVELFTSVKYTKDQYRSSMNAMVEGAVLAVIVVFFFLRDWRATIVSAVAIPLSAIPTFWVLDLMGFTLNQMSLLALGLVAGVLVDDAIVEIENIVRHMRMGKSAYQASIDAADEIGLAVVATTFSIVAVFFPVALMPGVSGQFFKNFGLTVVIAVLFSLLVARMITPMIAAYFLKAHGEAEHGGGPLMDRYMKVLHWSLDTQKARDYRARHPRRRFLARLRDHRVWMMGIGMAALLLSVVLGASIPMQFFPDTDSDSSQVTIEMVPGTTLVQTERKVAEVVSMLSKEQEVLSSLAAVREAKADIYLNLRENRERTSLVFERALTPKLQTISDVRVNFAAQNGGGPGGGSGRPISIMLAGANPELLQKTAQTLIEQMGAIKGLVAPRVSADLRRPEIVIRPRLDLAANLGVTTQALSQVIRIATQGEIDQNSAKFSLSDRQVPIRVKLPVASRRDLSTLESLPVPTASGGSVPLSRVAEITFGSGPTQIQRYNQNRRVYVGADLGPGVAKGTAMSQIMDLPIMKNLPQGVSNTAAGEDKFQAEMLRNFMIALGAGVMLVFSVLVLLYHRFISPLVNMGSLFLAPLGGLIALLITGNSLSLPVFIGILMLFGIVAKNSILLIDFALEEMATGKSKLDAIIEAGHKRAQPIVMTTVAMVAGMIPTSIALGGDSGWRAPMGIVVIGGLILSTLLTLLIVPAGFSLADGLEKRIGPWLARKVLGYEPGDGAEATSEDRDRPQPYRPAGNDAAGGAFPAE</sequence>
<dbReference type="Proteomes" id="UP000562395">
    <property type="component" value="Unassembled WGS sequence"/>
</dbReference>
<feature type="transmembrane region" description="Helical" evidence="2">
    <location>
        <begin position="362"/>
        <end position="379"/>
    </location>
</feature>
<feature type="region of interest" description="Disordered" evidence="1">
    <location>
        <begin position="1040"/>
        <end position="1072"/>
    </location>
</feature>
<gene>
    <name evidence="3" type="ORF">GGQ88_001041</name>
</gene>
<feature type="transmembrane region" description="Helical" evidence="2">
    <location>
        <begin position="963"/>
        <end position="984"/>
    </location>
</feature>
<comment type="caution">
    <text evidence="3">The sequence shown here is derived from an EMBL/GenBank/DDBJ whole genome shotgun (WGS) entry which is preliminary data.</text>
</comment>
<evidence type="ECO:0000313" key="4">
    <source>
        <dbReference type="Proteomes" id="UP000562395"/>
    </source>
</evidence>
<dbReference type="Gene3D" id="3.30.70.1320">
    <property type="entry name" value="Multidrug efflux transporter AcrB pore domain like"/>
    <property type="match status" value="1"/>
</dbReference>
<feature type="transmembrane region" description="Helical" evidence="2">
    <location>
        <begin position="337"/>
        <end position="355"/>
    </location>
</feature>
<dbReference type="Gene3D" id="3.30.70.1430">
    <property type="entry name" value="Multidrug efflux transporter AcrB pore domain"/>
    <property type="match status" value="2"/>
</dbReference>
<dbReference type="EMBL" id="JACICY010000002">
    <property type="protein sequence ID" value="MBB3859780.1"/>
    <property type="molecule type" value="Genomic_DNA"/>
</dbReference>
<dbReference type="AlphaFoldDB" id="A0A7W5ZTP5"/>
<organism evidence="3 4">
    <name type="scientific">Novosphingobium hassiacum</name>
    <dbReference type="NCBI Taxonomy" id="173676"/>
    <lineage>
        <taxon>Bacteria</taxon>
        <taxon>Pseudomonadati</taxon>
        <taxon>Pseudomonadota</taxon>
        <taxon>Alphaproteobacteria</taxon>
        <taxon>Sphingomonadales</taxon>
        <taxon>Sphingomonadaceae</taxon>
        <taxon>Novosphingobium</taxon>
    </lineage>
</organism>
<feature type="transmembrane region" description="Helical" evidence="2">
    <location>
        <begin position="891"/>
        <end position="911"/>
    </location>
</feature>
<dbReference type="PANTHER" id="PTHR32063">
    <property type="match status" value="1"/>
</dbReference>
<dbReference type="SUPFAM" id="SSF82866">
    <property type="entry name" value="Multidrug efflux transporter AcrB transmembrane domain"/>
    <property type="match status" value="2"/>
</dbReference>
<feature type="transmembrane region" description="Helical" evidence="2">
    <location>
        <begin position="391"/>
        <end position="413"/>
    </location>
</feature>
<dbReference type="SUPFAM" id="SSF82714">
    <property type="entry name" value="Multidrug efflux transporter AcrB TolC docking domain, DN and DC subdomains"/>
    <property type="match status" value="2"/>
</dbReference>
<keyword evidence="2" id="KW-0472">Membrane</keyword>
<feature type="transmembrane region" description="Helical" evidence="2">
    <location>
        <begin position="865"/>
        <end position="884"/>
    </location>
</feature>
<feature type="transmembrane region" description="Helical" evidence="2">
    <location>
        <begin position="465"/>
        <end position="483"/>
    </location>
</feature>
<feature type="transmembrane region" description="Helical" evidence="2">
    <location>
        <begin position="917"/>
        <end position="942"/>
    </location>
</feature>
<dbReference type="PRINTS" id="PR00702">
    <property type="entry name" value="ACRIFLAVINRP"/>
</dbReference>
<accession>A0A7W5ZTP5</accession>
<feature type="transmembrane region" description="Helical" evidence="2">
    <location>
        <begin position="433"/>
        <end position="453"/>
    </location>
</feature>